<name>A0AAD7F166_9AGAR</name>
<comment type="caution">
    <text evidence="2">The sequence shown here is derived from an EMBL/GenBank/DDBJ whole genome shotgun (WGS) entry which is preliminary data.</text>
</comment>
<sequence length="245" mass="27474">MDTTKIEALVRKNSRTTILGIIAALGVPWVIDNYRKFLALGKSGLTRLGPLGWIIALTFTAFGRETVSTAEYEKAATKERWLEKLVERRGARPLTGWHCVPHRQMDRLPSDEMAKRLEAVFNKHAAANQNLVQITLSPHEKTVPAMIIHPDIPSPHKDAVQALREIAHIHPVDYSMHVVLSPADSKTVIDLGWAERHPLSGRSRFIPLPSTYLLVYAPRDEEELDIVERIFVASMGYMTGSRSVA</sequence>
<reference evidence="2" key="1">
    <citation type="submission" date="2023-03" db="EMBL/GenBank/DDBJ databases">
        <title>Massive genome expansion in bonnet fungi (Mycena s.s.) driven by repeated elements and novel gene families across ecological guilds.</title>
        <authorList>
            <consortium name="Lawrence Berkeley National Laboratory"/>
            <person name="Harder C.B."/>
            <person name="Miyauchi S."/>
            <person name="Viragh M."/>
            <person name="Kuo A."/>
            <person name="Thoen E."/>
            <person name="Andreopoulos B."/>
            <person name="Lu D."/>
            <person name="Skrede I."/>
            <person name="Drula E."/>
            <person name="Henrissat B."/>
            <person name="Morin E."/>
            <person name="Kohler A."/>
            <person name="Barry K."/>
            <person name="LaButti K."/>
            <person name="Morin E."/>
            <person name="Salamov A."/>
            <person name="Lipzen A."/>
            <person name="Mereny Z."/>
            <person name="Hegedus B."/>
            <person name="Baldrian P."/>
            <person name="Stursova M."/>
            <person name="Weitz H."/>
            <person name="Taylor A."/>
            <person name="Grigoriev I.V."/>
            <person name="Nagy L.G."/>
            <person name="Martin F."/>
            <person name="Kauserud H."/>
        </authorList>
    </citation>
    <scope>NUCLEOTIDE SEQUENCE</scope>
    <source>
        <strain evidence="2">CBHHK002</strain>
    </source>
</reference>
<dbReference type="Pfam" id="PF17648">
    <property type="entry name" value="Luciferase"/>
    <property type="match status" value="1"/>
</dbReference>
<accession>A0AAD7F166</accession>
<dbReference type="AlphaFoldDB" id="A0AAD7F166"/>
<dbReference type="EMBL" id="JARIHO010000003">
    <property type="protein sequence ID" value="KAJ7363921.1"/>
    <property type="molecule type" value="Genomic_DNA"/>
</dbReference>
<dbReference type="InterPro" id="IPR040841">
    <property type="entry name" value="Luciferase_dom"/>
</dbReference>
<evidence type="ECO:0000313" key="3">
    <source>
        <dbReference type="Proteomes" id="UP001218218"/>
    </source>
</evidence>
<organism evidence="2 3">
    <name type="scientific">Mycena albidolilacea</name>
    <dbReference type="NCBI Taxonomy" id="1033008"/>
    <lineage>
        <taxon>Eukaryota</taxon>
        <taxon>Fungi</taxon>
        <taxon>Dikarya</taxon>
        <taxon>Basidiomycota</taxon>
        <taxon>Agaricomycotina</taxon>
        <taxon>Agaricomycetes</taxon>
        <taxon>Agaricomycetidae</taxon>
        <taxon>Agaricales</taxon>
        <taxon>Marasmiineae</taxon>
        <taxon>Mycenaceae</taxon>
        <taxon>Mycena</taxon>
    </lineage>
</organism>
<dbReference type="PANTHER" id="PTHR38695">
    <property type="entry name" value="AMINO ACID PERMEASE_ SLC12A DOMAIN-CONTAINING PROTEIN"/>
    <property type="match status" value="1"/>
</dbReference>
<dbReference type="Proteomes" id="UP001218218">
    <property type="component" value="Unassembled WGS sequence"/>
</dbReference>
<keyword evidence="3" id="KW-1185">Reference proteome</keyword>
<feature type="domain" description="Luciferase" evidence="1">
    <location>
        <begin position="164"/>
        <end position="234"/>
    </location>
</feature>
<gene>
    <name evidence="2" type="ORF">DFH08DRAFT_681957</name>
</gene>
<dbReference type="InterPro" id="IPR048273">
    <property type="entry name" value="Luciferase"/>
</dbReference>
<evidence type="ECO:0000259" key="1">
    <source>
        <dbReference type="Pfam" id="PF17648"/>
    </source>
</evidence>
<protein>
    <recommendedName>
        <fullName evidence="1">Luciferase domain-containing protein</fullName>
    </recommendedName>
</protein>
<proteinExistence type="predicted"/>
<evidence type="ECO:0000313" key="2">
    <source>
        <dbReference type="EMBL" id="KAJ7363921.1"/>
    </source>
</evidence>
<dbReference type="PANTHER" id="PTHR38695:SF1">
    <property type="entry name" value="AMINO ACID PERMEASE_ SLC12A DOMAIN-CONTAINING PROTEIN"/>
    <property type="match status" value="1"/>
</dbReference>